<feature type="compositionally biased region" description="Basic and acidic residues" evidence="1">
    <location>
        <begin position="159"/>
        <end position="182"/>
    </location>
</feature>
<evidence type="ECO:0000313" key="2">
    <source>
        <dbReference type="EMBL" id="EFD87530.1"/>
    </source>
</evidence>
<reference evidence="2 3" key="1">
    <citation type="journal article" date="2010" name="Appl. Microbiol. Biotechnol.">
        <title>Genotypic diversity in Oenococcus oeni by high-density microarray comparative genome hybridization and whole genome sequencing.</title>
        <authorList>
            <person name="Borneman A.R."/>
            <person name="Bartowsky E.J."/>
            <person name="McCarthy J."/>
            <person name="Chambers P.J."/>
        </authorList>
    </citation>
    <scope>NUCLEOTIDE SEQUENCE [LARGE SCALE GENOMIC DNA]</scope>
    <source>
        <strain evidence="2 3">AWRIB429</strain>
    </source>
</reference>
<organism evidence="2 3">
    <name type="scientific">Oenococcus oeni AWRIB429</name>
    <dbReference type="NCBI Taxonomy" id="655225"/>
    <lineage>
        <taxon>Bacteria</taxon>
        <taxon>Bacillati</taxon>
        <taxon>Bacillota</taxon>
        <taxon>Bacilli</taxon>
        <taxon>Lactobacillales</taxon>
        <taxon>Lactobacillaceae</taxon>
        <taxon>Oenococcus</taxon>
    </lineage>
</organism>
<evidence type="ECO:0000256" key="1">
    <source>
        <dbReference type="SAM" id="MobiDB-lite"/>
    </source>
</evidence>
<protein>
    <submittedName>
        <fullName evidence="2">Uncharacterized protein</fullName>
    </submittedName>
</protein>
<comment type="caution">
    <text evidence="2">The sequence shown here is derived from an EMBL/GenBank/DDBJ whole genome shotgun (WGS) entry which is preliminary data.</text>
</comment>
<dbReference type="GeneID" id="75065296"/>
<evidence type="ECO:0000313" key="3">
    <source>
        <dbReference type="Proteomes" id="UP000003075"/>
    </source>
</evidence>
<dbReference type="RefSeq" id="WP_002819766.1">
    <property type="nucleotide sequence ID" value="NZ_ACSE01000033.1"/>
</dbReference>
<dbReference type="Proteomes" id="UP000003075">
    <property type="component" value="Unassembled WGS sequence"/>
</dbReference>
<proteinExistence type="predicted"/>
<feature type="region of interest" description="Disordered" evidence="1">
    <location>
        <begin position="159"/>
        <end position="190"/>
    </location>
</feature>
<accession>D3LC83</accession>
<name>D3LC83_OENOE</name>
<dbReference type="EMBL" id="ACSE01000033">
    <property type="protein sequence ID" value="EFD87530.1"/>
    <property type="molecule type" value="Genomic_DNA"/>
</dbReference>
<gene>
    <name evidence="2" type="ORF">AWRIB429_1963</name>
</gene>
<dbReference type="OrthoDB" id="2223458at2"/>
<dbReference type="AlphaFoldDB" id="D3LC83"/>
<sequence>MSLQDIMKDLENFDPAKDKVQTFAGLPTGNYKVALESVAYQIPNTDQNFNPYNKIVFEVLDGDYAGRKENMQLGFEEKTPSGKPVPDFALDKNARTLIKLYYVLGIKFTLEASEFVDGNKIVDQLTPAVGTKLLLNLNVRPNKKNPDYPYRNYDFDKIEESEPVAAKETKEESPIKDTTKDDVDNDDLPF</sequence>